<feature type="signal peptide" evidence="3">
    <location>
        <begin position="1"/>
        <end position="21"/>
    </location>
</feature>
<dbReference type="RefSeq" id="WP_160627146.1">
    <property type="nucleotide sequence ID" value="NZ_CP047593.1"/>
</dbReference>
<dbReference type="InterPro" id="IPR017850">
    <property type="entry name" value="Alkaline_phosphatase_core_sf"/>
</dbReference>
<keyword evidence="2 5" id="KW-0378">Hydrolase</keyword>
<keyword evidence="3" id="KW-0732">Signal</keyword>
<accession>A0A6P1MC13</accession>
<sequence length="490" mass="54937">MRIRKEMKSVVLAGAVGFAGAAAVAASRDSRPNILLCLADDLSAMNVGCYGDSQTRTPNLDKLAAKGIRFEHAYCSAPSCAPSRASILTGRMAIELEEAANLFGGFQSKYQVYTRLLEEAGYAVGFERKGWAPGNWKDFGWDHNPAGHEFGSFAEFMDQRPKDKPFCFWFGSLDPHLPYDDGYAEACGFMPEDIVLPAFLMDSPGTRKTFAGYLAEIARFDREVGERIDLLRENGELDNTLVVVSSDNGMPLPGAKTRLEDRGTQMPLIVYWEKGILKGGRVVKDFVSTSDLAPTFLDAAGIPIPETMSARSLMPWLASTKSGQILESRDYIVTGRERHCPAQPDSWGGYPMRSIRTKDFLYIRNYEPDRWPQGNYPTFVDIDASACKNDYVANWNNPEYRDYMALLQKQPEEILYDLRQDPNQLKNVAGSVQYAAVKKELAEKMISRLQSVDDPRMSAEGWRFDAYEWFTGWQHPAFGGTWRECGQEGL</sequence>
<dbReference type="InterPro" id="IPR000917">
    <property type="entry name" value="Sulfatase_N"/>
</dbReference>
<keyword evidence="6" id="KW-1185">Reference proteome</keyword>
<evidence type="ECO:0000256" key="1">
    <source>
        <dbReference type="ARBA" id="ARBA00008779"/>
    </source>
</evidence>
<feature type="chain" id="PRO_5026970821" evidence="3">
    <location>
        <begin position="22"/>
        <end position="490"/>
    </location>
</feature>
<dbReference type="PANTHER" id="PTHR43751">
    <property type="entry name" value="SULFATASE"/>
    <property type="match status" value="1"/>
</dbReference>
<dbReference type="PROSITE" id="PS00523">
    <property type="entry name" value="SULFATASE_1"/>
    <property type="match status" value="1"/>
</dbReference>
<proteinExistence type="inferred from homology"/>
<dbReference type="Gene3D" id="3.40.720.10">
    <property type="entry name" value="Alkaline Phosphatase, subunit A"/>
    <property type="match status" value="1"/>
</dbReference>
<keyword evidence="5" id="KW-0808">Transferase</keyword>
<name>A0A6P1MC13_9BACT</name>
<reference evidence="5 6" key="1">
    <citation type="submission" date="2020-01" db="EMBL/GenBank/DDBJ databases">
        <title>Ponticoccus aerotolerans gen. nov., sp. nov., an anaerobic bacterium and proposal of Ponticoccusceae fam. nov., Ponticoccusles ord. nov. and Ponticoccuse classis nov. in the phylum Kiritimatiellaeota.</title>
        <authorList>
            <person name="Zhou L.Y."/>
            <person name="Du Z.J."/>
        </authorList>
    </citation>
    <scope>NUCLEOTIDE SEQUENCE [LARGE SCALE GENOMIC DNA]</scope>
    <source>
        <strain evidence="5 6">S-5007</strain>
    </source>
</reference>
<evidence type="ECO:0000256" key="2">
    <source>
        <dbReference type="ARBA" id="ARBA00022801"/>
    </source>
</evidence>
<dbReference type="InterPro" id="IPR052701">
    <property type="entry name" value="GAG_Ulvan_Degrading_Sulfatases"/>
</dbReference>
<dbReference type="PANTHER" id="PTHR43751:SF1">
    <property type="entry name" value="SULFATASE ATSG-RELATED"/>
    <property type="match status" value="1"/>
</dbReference>
<dbReference type="AlphaFoldDB" id="A0A6P1MC13"/>
<evidence type="ECO:0000259" key="4">
    <source>
        <dbReference type="Pfam" id="PF00884"/>
    </source>
</evidence>
<dbReference type="KEGG" id="taer:GT409_03945"/>
<dbReference type="Pfam" id="PF00884">
    <property type="entry name" value="Sulfatase"/>
    <property type="match status" value="1"/>
</dbReference>
<dbReference type="CDD" id="cd16027">
    <property type="entry name" value="SGSH"/>
    <property type="match status" value="1"/>
</dbReference>
<evidence type="ECO:0000313" key="6">
    <source>
        <dbReference type="Proteomes" id="UP000464954"/>
    </source>
</evidence>
<feature type="domain" description="Sulfatase N-terminal" evidence="4">
    <location>
        <begin position="32"/>
        <end position="302"/>
    </location>
</feature>
<dbReference type="InterPro" id="IPR024607">
    <property type="entry name" value="Sulfatase_CS"/>
</dbReference>
<comment type="similarity">
    <text evidence="1">Belongs to the sulfatase family.</text>
</comment>
<dbReference type="GO" id="GO:0016740">
    <property type="term" value="F:transferase activity"/>
    <property type="evidence" value="ECO:0007669"/>
    <property type="project" value="UniProtKB-KW"/>
</dbReference>
<evidence type="ECO:0000256" key="3">
    <source>
        <dbReference type="SAM" id="SignalP"/>
    </source>
</evidence>
<protein>
    <submittedName>
        <fullName evidence="5">Sulfatase-like hydrolase/transferase</fullName>
    </submittedName>
</protein>
<dbReference type="SUPFAM" id="SSF53649">
    <property type="entry name" value="Alkaline phosphatase-like"/>
    <property type="match status" value="1"/>
</dbReference>
<evidence type="ECO:0000313" key="5">
    <source>
        <dbReference type="EMBL" id="QHI68635.1"/>
    </source>
</evidence>
<organism evidence="5 6">
    <name type="scientific">Tichowtungia aerotolerans</name>
    <dbReference type="NCBI Taxonomy" id="2697043"/>
    <lineage>
        <taxon>Bacteria</taxon>
        <taxon>Pseudomonadati</taxon>
        <taxon>Kiritimatiellota</taxon>
        <taxon>Tichowtungiia</taxon>
        <taxon>Tichowtungiales</taxon>
        <taxon>Tichowtungiaceae</taxon>
        <taxon>Tichowtungia</taxon>
    </lineage>
</organism>
<dbReference type="EMBL" id="CP047593">
    <property type="protein sequence ID" value="QHI68635.1"/>
    <property type="molecule type" value="Genomic_DNA"/>
</dbReference>
<dbReference type="GO" id="GO:0016787">
    <property type="term" value="F:hydrolase activity"/>
    <property type="evidence" value="ECO:0007669"/>
    <property type="project" value="UniProtKB-KW"/>
</dbReference>
<gene>
    <name evidence="5" type="ORF">GT409_03945</name>
</gene>
<dbReference type="Proteomes" id="UP000464954">
    <property type="component" value="Chromosome"/>
</dbReference>